<gene>
    <name evidence="2" type="ORF">FOZ60_006172</name>
</gene>
<evidence type="ECO:0000313" key="3">
    <source>
        <dbReference type="Proteomes" id="UP000541610"/>
    </source>
</evidence>
<evidence type="ECO:0000256" key="1">
    <source>
        <dbReference type="SAM" id="SignalP"/>
    </source>
</evidence>
<feature type="signal peptide" evidence="1">
    <location>
        <begin position="1"/>
        <end position="20"/>
    </location>
</feature>
<sequence>MLILLSCMAILGLTPPLAVAGGILTTQGRSSDKVESKAATTAPPAASLRGTADGYYTANVYSNRSKDTIHHTLIMGRRGGALEAISVAVLTDHGDTGFQYHGDVLVNEELHRRFKSDDSLLSIPDRETGGEVPSLKGHLLARLADAEGLRNFEDWSLDWWFSRHGHNRVGWPTRIDLEMTGLAEGFKISRLLTSLRNYVPKKQLKFDIGRLRELEERARRFLPDPARNWTDDYLLDICDKQLRSYLSYVQEKERLPYPDPFAKGYAAMFTTIFMWLVGGEGGTRTPDSLPRNGEPRSRLSYGESYIDYWSKANRE</sequence>
<reference evidence="2 3" key="1">
    <citation type="submission" date="2020-04" db="EMBL/GenBank/DDBJ databases">
        <title>Perkinsus olseni comparative genomics.</title>
        <authorList>
            <person name="Bogema D.R."/>
        </authorList>
    </citation>
    <scope>NUCLEOTIDE SEQUENCE [LARGE SCALE GENOMIC DNA]</scope>
    <source>
        <strain evidence="2">00978-12</strain>
    </source>
</reference>
<dbReference type="EMBL" id="JABANP010000250">
    <property type="protein sequence ID" value="KAF4685763.1"/>
    <property type="molecule type" value="Genomic_DNA"/>
</dbReference>
<feature type="chain" id="PRO_5029599214" evidence="1">
    <location>
        <begin position="21"/>
        <end position="315"/>
    </location>
</feature>
<comment type="caution">
    <text evidence="2">The sequence shown here is derived from an EMBL/GenBank/DDBJ whole genome shotgun (WGS) entry which is preliminary data.</text>
</comment>
<evidence type="ECO:0000313" key="2">
    <source>
        <dbReference type="EMBL" id="KAF4685763.1"/>
    </source>
</evidence>
<name>A0A7J6NPK2_PEROL</name>
<organism evidence="2 3">
    <name type="scientific">Perkinsus olseni</name>
    <name type="common">Perkinsus atlanticus</name>
    <dbReference type="NCBI Taxonomy" id="32597"/>
    <lineage>
        <taxon>Eukaryota</taxon>
        <taxon>Sar</taxon>
        <taxon>Alveolata</taxon>
        <taxon>Perkinsozoa</taxon>
        <taxon>Perkinsea</taxon>
        <taxon>Perkinsida</taxon>
        <taxon>Perkinsidae</taxon>
        <taxon>Perkinsus</taxon>
    </lineage>
</organism>
<dbReference type="AlphaFoldDB" id="A0A7J6NPK2"/>
<accession>A0A7J6NPK2</accession>
<dbReference type="Proteomes" id="UP000541610">
    <property type="component" value="Unassembled WGS sequence"/>
</dbReference>
<protein>
    <submittedName>
        <fullName evidence="2">Uncharacterized protein</fullName>
    </submittedName>
</protein>
<proteinExistence type="predicted"/>
<keyword evidence="1" id="KW-0732">Signal</keyword>
<dbReference type="OrthoDB" id="10430071at2759"/>